<proteinExistence type="predicted"/>
<name>A0A8K0P6P4_LADFU</name>
<dbReference type="AlphaFoldDB" id="A0A8K0P6P4"/>
<accession>A0A8K0P6P4</accession>
<evidence type="ECO:0000313" key="2">
    <source>
        <dbReference type="Proteomes" id="UP000792457"/>
    </source>
</evidence>
<dbReference type="EMBL" id="KZ308879">
    <property type="protein sequence ID" value="KAG8235102.1"/>
    <property type="molecule type" value="Genomic_DNA"/>
</dbReference>
<reference evidence="1" key="1">
    <citation type="submission" date="2013-04" db="EMBL/GenBank/DDBJ databases">
        <authorList>
            <person name="Qu J."/>
            <person name="Murali S.C."/>
            <person name="Bandaranaike D."/>
            <person name="Bellair M."/>
            <person name="Blankenburg K."/>
            <person name="Chao H."/>
            <person name="Dinh H."/>
            <person name="Doddapaneni H."/>
            <person name="Downs B."/>
            <person name="Dugan-Rocha S."/>
            <person name="Elkadiri S."/>
            <person name="Gnanaolivu R.D."/>
            <person name="Hernandez B."/>
            <person name="Javaid M."/>
            <person name="Jayaseelan J.C."/>
            <person name="Lee S."/>
            <person name="Li M."/>
            <person name="Ming W."/>
            <person name="Munidasa M."/>
            <person name="Muniz J."/>
            <person name="Nguyen L."/>
            <person name="Ongeri F."/>
            <person name="Osuji N."/>
            <person name="Pu L.-L."/>
            <person name="Puazo M."/>
            <person name="Qu C."/>
            <person name="Quiroz J."/>
            <person name="Raj R."/>
            <person name="Weissenberger G."/>
            <person name="Xin Y."/>
            <person name="Zou X."/>
            <person name="Han Y."/>
            <person name="Richards S."/>
            <person name="Worley K."/>
            <person name="Muzny D."/>
            <person name="Gibbs R."/>
        </authorList>
    </citation>
    <scope>NUCLEOTIDE SEQUENCE</scope>
    <source>
        <strain evidence="1">Sampled in the wild</strain>
    </source>
</reference>
<reference evidence="1" key="2">
    <citation type="submission" date="2017-10" db="EMBL/GenBank/DDBJ databases">
        <title>Ladona fulva Genome sequencing and assembly.</title>
        <authorList>
            <person name="Murali S."/>
            <person name="Richards S."/>
            <person name="Bandaranaike D."/>
            <person name="Bellair M."/>
            <person name="Blankenburg K."/>
            <person name="Chao H."/>
            <person name="Dinh H."/>
            <person name="Doddapaneni H."/>
            <person name="Dugan-Rocha S."/>
            <person name="Elkadiri S."/>
            <person name="Gnanaolivu R."/>
            <person name="Hernandez B."/>
            <person name="Skinner E."/>
            <person name="Javaid M."/>
            <person name="Lee S."/>
            <person name="Li M."/>
            <person name="Ming W."/>
            <person name="Munidasa M."/>
            <person name="Muniz J."/>
            <person name="Nguyen L."/>
            <person name="Hughes D."/>
            <person name="Osuji N."/>
            <person name="Pu L.-L."/>
            <person name="Puazo M."/>
            <person name="Qu C."/>
            <person name="Quiroz J."/>
            <person name="Raj R."/>
            <person name="Weissenberger G."/>
            <person name="Xin Y."/>
            <person name="Zou X."/>
            <person name="Han Y."/>
            <person name="Worley K."/>
            <person name="Muzny D."/>
            <person name="Gibbs R."/>
        </authorList>
    </citation>
    <scope>NUCLEOTIDE SEQUENCE</scope>
    <source>
        <strain evidence="1">Sampled in the wild</strain>
    </source>
</reference>
<keyword evidence="2" id="KW-1185">Reference proteome</keyword>
<sequence length="148" mass="17330">MDQTGKLDISEETDIISKGSPQTMPFRKIKKIEKHIAALFLFYLCEKGYLREMRQSKKVIRRVYVSEFKPEFMQVDESLNAKDFPSLCLILIMYLEKKLLLKMIGIDSDTLRFHQQNVETYLRIYQKNVLQKNNGENGVLGGHIPEEN</sequence>
<evidence type="ECO:0000313" key="1">
    <source>
        <dbReference type="EMBL" id="KAG8235102.1"/>
    </source>
</evidence>
<comment type="caution">
    <text evidence="1">The sequence shown here is derived from an EMBL/GenBank/DDBJ whole genome shotgun (WGS) entry which is preliminary data.</text>
</comment>
<protein>
    <submittedName>
        <fullName evidence="1">Uncharacterized protein</fullName>
    </submittedName>
</protein>
<dbReference type="Proteomes" id="UP000792457">
    <property type="component" value="Unassembled WGS sequence"/>
</dbReference>
<organism evidence="1 2">
    <name type="scientific">Ladona fulva</name>
    <name type="common">Scarce chaser dragonfly</name>
    <name type="synonym">Libellula fulva</name>
    <dbReference type="NCBI Taxonomy" id="123851"/>
    <lineage>
        <taxon>Eukaryota</taxon>
        <taxon>Metazoa</taxon>
        <taxon>Ecdysozoa</taxon>
        <taxon>Arthropoda</taxon>
        <taxon>Hexapoda</taxon>
        <taxon>Insecta</taxon>
        <taxon>Pterygota</taxon>
        <taxon>Palaeoptera</taxon>
        <taxon>Odonata</taxon>
        <taxon>Epiprocta</taxon>
        <taxon>Anisoptera</taxon>
        <taxon>Libelluloidea</taxon>
        <taxon>Libellulidae</taxon>
        <taxon>Ladona</taxon>
    </lineage>
</organism>
<feature type="non-terminal residue" evidence="1">
    <location>
        <position position="148"/>
    </location>
</feature>
<gene>
    <name evidence="1" type="ORF">J437_LFUL015529</name>
</gene>